<keyword evidence="2" id="KW-1185">Reference proteome</keyword>
<gene>
    <name evidence="1" type="ORF">ElyMa_006329400</name>
</gene>
<proteinExistence type="predicted"/>
<dbReference type="AlphaFoldDB" id="A0AAV4HJ19"/>
<dbReference type="InterPro" id="IPR001969">
    <property type="entry name" value="Aspartic_peptidase_AS"/>
</dbReference>
<evidence type="ECO:0000313" key="1">
    <source>
        <dbReference type="EMBL" id="GFR97639.1"/>
    </source>
</evidence>
<reference evidence="1 2" key="1">
    <citation type="journal article" date="2021" name="Elife">
        <title>Chloroplast acquisition without the gene transfer in kleptoplastic sea slugs, Plakobranchus ocellatus.</title>
        <authorList>
            <person name="Maeda T."/>
            <person name="Takahashi S."/>
            <person name="Yoshida T."/>
            <person name="Shimamura S."/>
            <person name="Takaki Y."/>
            <person name="Nagai Y."/>
            <person name="Toyoda A."/>
            <person name="Suzuki Y."/>
            <person name="Arimoto A."/>
            <person name="Ishii H."/>
            <person name="Satoh N."/>
            <person name="Nishiyama T."/>
            <person name="Hasebe M."/>
            <person name="Maruyama T."/>
            <person name="Minagawa J."/>
            <person name="Obokata J."/>
            <person name="Shigenobu S."/>
        </authorList>
    </citation>
    <scope>NUCLEOTIDE SEQUENCE [LARGE SCALE GENOMIC DNA]</scope>
</reference>
<comment type="caution">
    <text evidence="1">The sequence shown here is derived from an EMBL/GenBank/DDBJ whole genome shotgun (WGS) entry which is preliminary data.</text>
</comment>
<dbReference type="EMBL" id="BMAT01012706">
    <property type="protein sequence ID" value="GFR97639.1"/>
    <property type="molecule type" value="Genomic_DNA"/>
</dbReference>
<name>A0AAV4HJ19_9GAST</name>
<protein>
    <submittedName>
        <fullName evidence="1">Retropepsins domain-containing protein</fullName>
    </submittedName>
</protein>
<dbReference type="GO" id="GO:0006508">
    <property type="term" value="P:proteolysis"/>
    <property type="evidence" value="ECO:0007669"/>
    <property type="project" value="InterPro"/>
</dbReference>
<dbReference type="GO" id="GO:0004190">
    <property type="term" value="F:aspartic-type endopeptidase activity"/>
    <property type="evidence" value="ECO:0007669"/>
    <property type="project" value="InterPro"/>
</dbReference>
<accession>A0AAV4HJ19</accession>
<evidence type="ECO:0000313" key="2">
    <source>
        <dbReference type="Proteomes" id="UP000762676"/>
    </source>
</evidence>
<dbReference type="Proteomes" id="UP000762676">
    <property type="component" value="Unassembled WGS sequence"/>
</dbReference>
<dbReference type="PROSITE" id="PS00141">
    <property type="entry name" value="ASP_PROTEASE"/>
    <property type="match status" value="1"/>
</dbReference>
<organism evidence="1 2">
    <name type="scientific">Elysia marginata</name>
    <dbReference type="NCBI Taxonomy" id="1093978"/>
    <lineage>
        <taxon>Eukaryota</taxon>
        <taxon>Metazoa</taxon>
        <taxon>Spiralia</taxon>
        <taxon>Lophotrochozoa</taxon>
        <taxon>Mollusca</taxon>
        <taxon>Gastropoda</taxon>
        <taxon>Heterobranchia</taxon>
        <taxon>Euthyneura</taxon>
        <taxon>Panpulmonata</taxon>
        <taxon>Sacoglossa</taxon>
        <taxon>Placobranchoidea</taxon>
        <taxon>Plakobranchidae</taxon>
        <taxon>Elysia</taxon>
    </lineage>
</organism>
<sequence>MVEAHPRTPEEQSLVGNPNEAIIIIEGYEANALLDTGSSVSTVSSLVFLSHLGHLNLEPVTSILSLECANGDALPFSGYIKAMLRIPELGDKAREKQLAKNGNRVAVIRSASREPVIVHSNQQTTIRGFLENTQPYQTTSALLQTHAYNSPDIDLTPQLISYDHSQSKFRQVDVTISNTSTHTVAINLRAILCEVQPVTITQLEDITETEQRGILDLLDIEYDRLNQERRTEVTQLIKEYDNIFSNSKHEKYIGLSSRVRHRIELHDE</sequence>